<name>A0ABQ3KPT8_9PSEU</name>
<feature type="transmembrane region" description="Helical" evidence="1">
    <location>
        <begin position="224"/>
        <end position="242"/>
    </location>
</feature>
<dbReference type="Proteomes" id="UP000649955">
    <property type="component" value="Unassembled WGS sequence"/>
</dbReference>
<feature type="transmembrane region" description="Helical" evidence="1">
    <location>
        <begin position="44"/>
        <end position="64"/>
    </location>
</feature>
<keyword evidence="1" id="KW-1133">Transmembrane helix</keyword>
<proteinExistence type="predicted"/>
<evidence type="ECO:0000313" key="2">
    <source>
        <dbReference type="EMBL" id="GHG42516.1"/>
    </source>
</evidence>
<keyword evidence="1" id="KW-0812">Transmembrane</keyword>
<keyword evidence="1" id="KW-0472">Membrane</keyword>
<feature type="transmembrane region" description="Helical" evidence="1">
    <location>
        <begin position="76"/>
        <end position="97"/>
    </location>
</feature>
<gene>
    <name evidence="2" type="ORF">GCM10017567_75510</name>
</gene>
<comment type="caution">
    <text evidence="2">The sequence shown here is derived from an EMBL/GenBank/DDBJ whole genome shotgun (WGS) entry which is preliminary data.</text>
</comment>
<keyword evidence="3" id="KW-1185">Reference proteome</keyword>
<protein>
    <submittedName>
        <fullName evidence="2">Uncharacterized protein</fullName>
    </submittedName>
</protein>
<dbReference type="RefSeq" id="WP_191316110.1">
    <property type="nucleotide sequence ID" value="NZ_BNAW01000053.1"/>
</dbReference>
<reference evidence="3" key="1">
    <citation type="journal article" date="2019" name="Int. J. Syst. Evol. Microbiol.">
        <title>The Global Catalogue of Microorganisms (GCM) 10K type strain sequencing project: providing services to taxonomists for standard genome sequencing and annotation.</title>
        <authorList>
            <consortium name="The Broad Institute Genomics Platform"/>
            <consortium name="The Broad Institute Genome Sequencing Center for Infectious Disease"/>
            <person name="Wu L."/>
            <person name="Ma J."/>
        </authorList>
    </citation>
    <scope>NUCLEOTIDE SEQUENCE [LARGE SCALE GENOMIC DNA]</scope>
    <source>
        <strain evidence="3">CGMCC 4.7680</strain>
    </source>
</reference>
<evidence type="ECO:0000256" key="1">
    <source>
        <dbReference type="SAM" id="Phobius"/>
    </source>
</evidence>
<organism evidence="2 3">
    <name type="scientific">Amycolatopsis bullii</name>
    <dbReference type="NCBI Taxonomy" id="941987"/>
    <lineage>
        <taxon>Bacteria</taxon>
        <taxon>Bacillati</taxon>
        <taxon>Actinomycetota</taxon>
        <taxon>Actinomycetes</taxon>
        <taxon>Pseudonocardiales</taxon>
        <taxon>Pseudonocardiaceae</taxon>
        <taxon>Amycolatopsis</taxon>
    </lineage>
</organism>
<feature type="transmembrane region" description="Helical" evidence="1">
    <location>
        <begin position="127"/>
        <end position="150"/>
    </location>
</feature>
<evidence type="ECO:0000313" key="3">
    <source>
        <dbReference type="Proteomes" id="UP000649955"/>
    </source>
</evidence>
<sequence>MIGLTKDEQAAVKWLEKHGVRVAEPATLLTFRLSVRAGRRSPDAFSPVFVLTLVVSACAFSYVFLRLLPGVEGTDLPVGGYIFFTVAAVQLTVWLHVRAGDRRAAAWLGDRRLHRPRPSGADVLNGWYLTSLLVTFGGGAALAATMAAGGSLWAEFWLGHLAVGAAADAVVLTGILTRPVLAEDEGSLAVDVVTRLEDVHLLMPSVFALPLIADLTYGDRQGDPWLAGYVALAVATHAAGWFTQRRRRPALPADGHYGEVR</sequence>
<accession>A0ABQ3KPT8</accession>
<dbReference type="EMBL" id="BNAW01000053">
    <property type="protein sequence ID" value="GHG42516.1"/>
    <property type="molecule type" value="Genomic_DNA"/>
</dbReference>